<feature type="domain" description="PE" evidence="1">
    <location>
        <begin position="6"/>
        <end position="94"/>
    </location>
</feature>
<evidence type="ECO:0000313" key="2">
    <source>
        <dbReference type="EMBL" id="KQH76721.1"/>
    </source>
</evidence>
<evidence type="ECO:0000259" key="1">
    <source>
        <dbReference type="Pfam" id="PF00934"/>
    </source>
</evidence>
<comment type="caution">
    <text evidence="2">The sequence shown here is derived from an EMBL/GenBank/DDBJ whole genome shotgun (WGS) entry which is preliminary data.</text>
</comment>
<sequence length="109" mass="10753">MSWFVAGPEAIAAAASDLARIGSTIGESNTATAQQTAAIPASAADGVSAAVASFWNAHAQGYQDISAQMSAFHEKFVQALTAGGAAYSNAEAAAASSLQGVHDLLGPSA</sequence>
<dbReference type="RefSeq" id="WP_055580359.1">
    <property type="nucleotide sequence ID" value="NZ_LKTM01000345.1"/>
</dbReference>
<dbReference type="AlphaFoldDB" id="A0A0Q2LKV1"/>
<gene>
    <name evidence="2" type="ORF">AO501_21705</name>
</gene>
<organism evidence="2 3">
    <name type="scientific">Mycobacterium gordonae</name>
    <dbReference type="NCBI Taxonomy" id="1778"/>
    <lineage>
        <taxon>Bacteria</taxon>
        <taxon>Bacillati</taxon>
        <taxon>Actinomycetota</taxon>
        <taxon>Actinomycetes</taxon>
        <taxon>Mycobacteriales</taxon>
        <taxon>Mycobacteriaceae</taxon>
        <taxon>Mycobacterium</taxon>
    </lineage>
</organism>
<evidence type="ECO:0000313" key="3">
    <source>
        <dbReference type="Proteomes" id="UP000051677"/>
    </source>
</evidence>
<protein>
    <submittedName>
        <fullName evidence="2">PE-PGRS family protein</fullName>
    </submittedName>
</protein>
<accession>A0A0Q2LKV1</accession>
<reference evidence="2 3" key="1">
    <citation type="submission" date="2015-10" db="EMBL/GenBank/DDBJ databases">
        <title>Mycobacterium gordonae draft genome assembly.</title>
        <authorList>
            <person name="Ustinova V."/>
            <person name="Smirnova T."/>
            <person name="Blagodatskikh K."/>
            <person name="Varlamov D."/>
            <person name="Larionova E."/>
            <person name="Chernousova L."/>
        </authorList>
    </citation>
    <scope>NUCLEOTIDE SEQUENCE [LARGE SCALE GENOMIC DNA]</scope>
    <source>
        <strain evidence="2 3">CTRI 14-8773</strain>
    </source>
</reference>
<name>A0A0Q2LKV1_MYCGO</name>
<dbReference type="EMBL" id="LKTM01000345">
    <property type="protein sequence ID" value="KQH76721.1"/>
    <property type="molecule type" value="Genomic_DNA"/>
</dbReference>
<dbReference type="Gene3D" id="1.10.287.850">
    <property type="entry name" value="HP0062-like domain"/>
    <property type="match status" value="1"/>
</dbReference>
<dbReference type="SUPFAM" id="SSF140459">
    <property type="entry name" value="PE/PPE dimer-like"/>
    <property type="match status" value="1"/>
</dbReference>
<dbReference type="InterPro" id="IPR038332">
    <property type="entry name" value="PPE_sf"/>
</dbReference>
<dbReference type="Proteomes" id="UP000051677">
    <property type="component" value="Unassembled WGS sequence"/>
</dbReference>
<proteinExistence type="predicted"/>
<dbReference type="InterPro" id="IPR000084">
    <property type="entry name" value="PE-PGRS_N"/>
</dbReference>
<dbReference type="Pfam" id="PF00934">
    <property type="entry name" value="PE"/>
    <property type="match status" value="1"/>
</dbReference>